<comment type="caution">
    <text evidence="8">The sequence shown here is derived from an EMBL/GenBank/DDBJ whole genome shotgun (WGS) entry which is preliminary data.</text>
</comment>
<evidence type="ECO:0000313" key="8">
    <source>
        <dbReference type="EMBL" id="MQL52283.1"/>
    </source>
</evidence>
<dbReference type="InterPro" id="IPR013154">
    <property type="entry name" value="ADH-like_N"/>
</dbReference>
<dbReference type="Proteomes" id="UP000441717">
    <property type="component" value="Unassembled WGS sequence"/>
</dbReference>
<sequence length="330" mass="34794">MLALRFYGPGDIMIQNVEKPVCAPGEVLVKVAYAGICGSDLHVYRKGMFVTSTPVTMGHEFAGVVVEVGEGVAAVSPGDHVIGDPRVSCGSCQWCRRGLDNLCPDLGFIGEVSPGCFAEYIVISPEKLLVVPPDLDLRLAALVEPLAVAWHVVQKAGLSANTSVGIVGAGPIGLLTLILAGIAPAGGVTVVDISSSRLDVARKLGADRVLSAFPHQSSDQVDVVVEAAGVKDTLWAAVKWLKPGGRLILAGLYEQKVELDFNEVIAKELSVAGSNAYDIADLRTAIELLSSNRVNVTGIISHVFPLREAEQAFSLLTSRDKRALKVLLAP</sequence>
<dbReference type="InterPro" id="IPR036291">
    <property type="entry name" value="NAD(P)-bd_dom_sf"/>
</dbReference>
<evidence type="ECO:0000259" key="7">
    <source>
        <dbReference type="SMART" id="SM00829"/>
    </source>
</evidence>
<dbReference type="AlphaFoldDB" id="A0A6N7IRT8"/>
<dbReference type="GO" id="GO:0008270">
    <property type="term" value="F:zinc ion binding"/>
    <property type="evidence" value="ECO:0007669"/>
    <property type="project" value="InterPro"/>
</dbReference>
<dbReference type="InterPro" id="IPR011032">
    <property type="entry name" value="GroES-like_sf"/>
</dbReference>
<dbReference type="Pfam" id="PF08240">
    <property type="entry name" value="ADH_N"/>
    <property type="match status" value="1"/>
</dbReference>
<gene>
    <name evidence="8" type="ORF">GFC01_08370</name>
</gene>
<dbReference type="Gene3D" id="3.40.50.720">
    <property type="entry name" value="NAD(P)-binding Rossmann-like Domain"/>
    <property type="match status" value="1"/>
</dbReference>
<dbReference type="PANTHER" id="PTHR43161:SF23">
    <property type="entry name" value="(R,R)-BUTANEDIOL DEHYDROGENASE-RELATED"/>
    <property type="match status" value="1"/>
</dbReference>
<keyword evidence="3 6" id="KW-0479">Metal-binding</keyword>
<dbReference type="SUPFAM" id="SSF51735">
    <property type="entry name" value="NAD(P)-binding Rossmann-fold domains"/>
    <property type="match status" value="1"/>
</dbReference>
<evidence type="ECO:0000256" key="3">
    <source>
        <dbReference type="ARBA" id="ARBA00022723"/>
    </source>
</evidence>
<dbReference type="SUPFAM" id="SSF50129">
    <property type="entry name" value="GroES-like"/>
    <property type="match status" value="1"/>
</dbReference>
<keyword evidence="4 6" id="KW-0862">Zinc</keyword>
<evidence type="ECO:0000256" key="6">
    <source>
        <dbReference type="RuleBase" id="RU361277"/>
    </source>
</evidence>
<evidence type="ECO:0000256" key="5">
    <source>
        <dbReference type="ARBA" id="ARBA00023002"/>
    </source>
</evidence>
<dbReference type="Gene3D" id="3.90.180.10">
    <property type="entry name" value="Medium-chain alcohol dehydrogenases, catalytic domain"/>
    <property type="match status" value="1"/>
</dbReference>
<name>A0A6N7IRT8_9FIRM</name>
<evidence type="ECO:0000256" key="4">
    <source>
        <dbReference type="ARBA" id="ARBA00022833"/>
    </source>
</evidence>
<dbReference type="InterPro" id="IPR002328">
    <property type="entry name" value="ADH_Zn_CS"/>
</dbReference>
<keyword evidence="5" id="KW-0560">Oxidoreductase</keyword>
<evidence type="ECO:0000313" key="9">
    <source>
        <dbReference type="Proteomes" id="UP000441717"/>
    </source>
</evidence>
<dbReference type="OrthoDB" id="9769198at2"/>
<proteinExistence type="inferred from homology"/>
<dbReference type="EMBL" id="WHYR01000019">
    <property type="protein sequence ID" value="MQL52283.1"/>
    <property type="molecule type" value="Genomic_DNA"/>
</dbReference>
<comment type="similarity">
    <text evidence="2 6">Belongs to the zinc-containing alcohol dehydrogenase family.</text>
</comment>
<reference evidence="8 9" key="1">
    <citation type="submission" date="2019-10" db="EMBL/GenBank/DDBJ databases">
        <title>Comparative genomics of sulfur disproportionating microorganisms.</title>
        <authorList>
            <person name="Ward L.M."/>
            <person name="Bertran E."/>
            <person name="Johnston D."/>
        </authorList>
    </citation>
    <scope>NUCLEOTIDE SEQUENCE [LARGE SCALE GENOMIC DNA]</scope>
    <source>
        <strain evidence="8 9">DSM 14055</strain>
    </source>
</reference>
<evidence type="ECO:0000256" key="2">
    <source>
        <dbReference type="ARBA" id="ARBA00008072"/>
    </source>
</evidence>
<feature type="domain" description="Enoyl reductase (ER)" evidence="7">
    <location>
        <begin position="8"/>
        <end position="328"/>
    </location>
</feature>
<dbReference type="Pfam" id="PF00107">
    <property type="entry name" value="ADH_zinc_N"/>
    <property type="match status" value="1"/>
</dbReference>
<organism evidence="8 9">
    <name type="scientific">Desulfofundulus thermobenzoicus</name>
    <dbReference type="NCBI Taxonomy" id="29376"/>
    <lineage>
        <taxon>Bacteria</taxon>
        <taxon>Bacillati</taxon>
        <taxon>Bacillota</taxon>
        <taxon>Clostridia</taxon>
        <taxon>Eubacteriales</taxon>
        <taxon>Peptococcaceae</taxon>
        <taxon>Desulfofundulus</taxon>
    </lineage>
</organism>
<protein>
    <submittedName>
        <fullName evidence="8">Alcohol dehydrogenase catalytic domain-containing protein</fullName>
    </submittedName>
</protein>
<dbReference type="SMART" id="SM00829">
    <property type="entry name" value="PKS_ER"/>
    <property type="match status" value="1"/>
</dbReference>
<dbReference type="InterPro" id="IPR013149">
    <property type="entry name" value="ADH-like_C"/>
</dbReference>
<dbReference type="PROSITE" id="PS00059">
    <property type="entry name" value="ADH_ZINC"/>
    <property type="match status" value="1"/>
</dbReference>
<dbReference type="InterPro" id="IPR020843">
    <property type="entry name" value="ER"/>
</dbReference>
<dbReference type="RefSeq" id="WP_152946204.1">
    <property type="nucleotide sequence ID" value="NZ_WHYR01000019.1"/>
</dbReference>
<accession>A0A6N7IRT8</accession>
<dbReference type="PANTHER" id="PTHR43161">
    <property type="entry name" value="SORBITOL DEHYDROGENASE"/>
    <property type="match status" value="1"/>
</dbReference>
<comment type="cofactor">
    <cofactor evidence="1 6">
        <name>Zn(2+)</name>
        <dbReference type="ChEBI" id="CHEBI:29105"/>
    </cofactor>
</comment>
<keyword evidence="9" id="KW-1185">Reference proteome</keyword>
<dbReference type="GO" id="GO:0016491">
    <property type="term" value="F:oxidoreductase activity"/>
    <property type="evidence" value="ECO:0007669"/>
    <property type="project" value="UniProtKB-KW"/>
</dbReference>
<evidence type="ECO:0000256" key="1">
    <source>
        <dbReference type="ARBA" id="ARBA00001947"/>
    </source>
</evidence>